<organism evidence="2 3">
    <name type="scientific">Bradyrhizobium erythrophlei</name>
    <dbReference type="NCBI Taxonomy" id="1437360"/>
    <lineage>
        <taxon>Bacteria</taxon>
        <taxon>Pseudomonadati</taxon>
        <taxon>Pseudomonadota</taxon>
        <taxon>Alphaproteobacteria</taxon>
        <taxon>Hyphomicrobiales</taxon>
        <taxon>Nitrobacteraceae</taxon>
        <taxon>Bradyrhizobium</taxon>
    </lineage>
</organism>
<name>A0A1M7TTK6_9BRAD</name>
<dbReference type="EMBL" id="LT670849">
    <property type="protein sequence ID" value="SHN74074.1"/>
    <property type="molecule type" value="Genomic_DNA"/>
</dbReference>
<feature type="transmembrane region" description="Helical" evidence="1">
    <location>
        <begin position="55"/>
        <end position="76"/>
    </location>
</feature>
<dbReference type="RefSeq" id="WP_072818276.1">
    <property type="nucleotide sequence ID" value="NZ_LT670849.1"/>
</dbReference>
<dbReference type="AlphaFoldDB" id="A0A1M7TTK6"/>
<keyword evidence="1" id="KW-1133">Transmembrane helix</keyword>
<feature type="transmembrane region" description="Helical" evidence="1">
    <location>
        <begin position="20"/>
        <end position="43"/>
    </location>
</feature>
<proteinExistence type="predicted"/>
<evidence type="ECO:0000256" key="1">
    <source>
        <dbReference type="SAM" id="Phobius"/>
    </source>
</evidence>
<evidence type="ECO:0000313" key="3">
    <source>
        <dbReference type="Proteomes" id="UP000184096"/>
    </source>
</evidence>
<keyword evidence="1" id="KW-0812">Transmembrane</keyword>
<evidence type="ECO:0000313" key="2">
    <source>
        <dbReference type="EMBL" id="SHN74074.1"/>
    </source>
</evidence>
<protein>
    <submittedName>
        <fullName evidence="2">Uncharacterized protein</fullName>
    </submittedName>
</protein>
<keyword evidence="1" id="KW-0472">Membrane</keyword>
<sequence length="83" mass="8443">MLNHFDPLWRPVTHAAPRRNFRSAAGLACPLAFSVIGLLLDGVASFGGSSDPQLALLRFAVIAGAPAVATLAAFAINGAGTLA</sequence>
<accession>A0A1M7TTK6</accession>
<reference evidence="3" key="1">
    <citation type="submission" date="2016-11" db="EMBL/GenBank/DDBJ databases">
        <authorList>
            <person name="Varghese N."/>
            <person name="Submissions S."/>
        </authorList>
    </citation>
    <scope>NUCLEOTIDE SEQUENCE [LARGE SCALE GENOMIC DNA]</scope>
    <source>
        <strain evidence="3">GAS401</strain>
    </source>
</reference>
<keyword evidence="3" id="KW-1185">Reference proteome</keyword>
<gene>
    <name evidence="2" type="ORF">SAMN05444170_2656</name>
</gene>
<dbReference type="Proteomes" id="UP000184096">
    <property type="component" value="Chromosome I"/>
</dbReference>